<gene>
    <name evidence="1" type="ORF">A3C94_02085</name>
</gene>
<evidence type="ECO:0000313" key="2">
    <source>
        <dbReference type="Proteomes" id="UP000177232"/>
    </source>
</evidence>
<dbReference type="AlphaFoldDB" id="A0A1F6DS97"/>
<name>A0A1F6DS97_9BACT</name>
<dbReference type="Proteomes" id="UP000177232">
    <property type="component" value="Unassembled WGS sequence"/>
</dbReference>
<organism evidence="1 2">
    <name type="scientific">Candidatus Kaiserbacteria bacterium RIFCSPHIGHO2_02_FULL_55_17</name>
    <dbReference type="NCBI Taxonomy" id="1798496"/>
    <lineage>
        <taxon>Bacteria</taxon>
        <taxon>Candidatus Kaiseribacteriota</taxon>
    </lineage>
</organism>
<sequence>MFLLKGAEMKCILILSRDEQEILHQFDASAPEEAKTKSEDLIQKEWQERQKKFPFTEEFPVEATLFCEYFTWEKWRRK</sequence>
<dbReference type="EMBL" id="MFLJ01000028">
    <property type="protein sequence ID" value="OGG64314.1"/>
    <property type="molecule type" value="Genomic_DNA"/>
</dbReference>
<accession>A0A1F6DS97</accession>
<evidence type="ECO:0000313" key="1">
    <source>
        <dbReference type="EMBL" id="OGG64314.1"/>
    </source>
</evidence>
<protein>
    <submittedName>
        <fullName evidence="1">Uncharacterized protein</fullName>
    </submittedName>
</protein>
<reference evidence="1 2" key="1">
    <citation type="journal article" date="2016" name="Nat. Commun.">
        <title>Thousands of microbial genomes shed light on interconnected biogeochemical processes in an aquifer system.</title>
        <authorList>
            <person name="Anantharaman K."/>
            <person name="Brown C.T."/>
            <person name="Hug L.A."/>
            <person name="Sharon I."/>
            <person name="Castelle C.J."/>
            <person name="Probst A.J."/>
            <person name="Thomas B.C."/>
            <person name="Singh A."/>
            <person name="Wilkins M.J."/>
            <person name="Karaoz U."/>
            <person name="Brodie E.L."/>
            <person name="Williams K.H."/>
            <person name="Hubbard S.S."/>
            <person name="Banfield J.F."/>
        </authorList>
    </citation>
    <scope>NUCLEOTIDE SEQUENCE [LARGE SCALE GENOMIC DNA]</scope>
</reference>
<comment type="caution">
    <text evidence="1">The sequence shown here is derived from an EMBL/GenBank/DDBJ whole genome shotgun (WGS) entry which is preliminary data.</text>
</comment>
<proteinExistence type="predicted"/>
<dbReference type="STRING" id="1798496.A3C94_02085"/>